<evidence type="ECO:0000256" key="1">
    <source>
        <dbReference type="ARBA" id="ARBA00023319"/>
    </source>
</evidence>
<feature type="domain" description="SLH" evidence="5">
    <location>
        <begin position="52"/>
        <end position="111"/>
    </location>
</feature>
<keyword evidence="1" id="KW-0393">Immunoglobulin domain</keyword>
<evidence type="ECO:0000256" key="3">
    <source>
        <dbReference type="SAM" id="SignalP"/>
    </source>
</evidence>
<dbReference type="Gene3D" id="2.60.40.10">
    <property type="entry name" value="Immunoglobulins"/>
    <property type="match status" value="3"/>
</dbReference>
<dbReference type="InterPro" id="IPR003961">
    <property type="entry name" value="FN3_dom"/>
</dbReference>
<dbReference type="PANTHER" id="PTHR14340:SF11">
    <property type="entry name" value="IG-LIKE DOMAIN-CONTAINING PROTEIN"/>
    <property type="match status" value="1"/>
</dbReference>
<dbReference type="PROSITE" id="PS50853">
    <property type="entry name" value="FN3"/>
    <property type="match status" value="3"/>
</dbReference>
<keyword evidence="7" id="KW-1185">Reference proteome</keyword>
<protein>
    <submittedName>
        <fullName evidence="6">DUF4214 domain-containing protein</fullName>
    </submittedName>
</protein>
<feature type="domain" description="Fibronectin type-III" evidence="4">
    <location>
        <begin position="798"/>
        <end position="889"/>
    </location>
</feature>
<dbReference type="Pfam" id="PF00041">
    <property type="entry name" value="fn3"/>
    <property type="match status" value="3"/>
</dbReference>
<dbReference type="PROSITE" id="PS51272">
    <property type="entry name" value="SLH"/>
    <property type="match status" value="3"/>
</dbReference>
<organism evidence="6 7">
    <name type="scientific">Paenibacillus agricola</name>
    <dbReference type="NCBI Taxonomy" id="2716264"/>
    <lineage>
        <taxon>Bacteria</taxon>
        <taxon>Bacillati</taxon>
        <taxon>Bacillota</taxon>
        <taxon>Bacilli</taxon>
        <taxon>Bacillales</taxon>
        <taxon>Paenibacillaceae</taxon>
        <taxon>Paenibacillus</taxon>
    </lineage>
</organism>
<dbReference type="EMBL" id="JAAOIW010000010">
    <property type="protein sequence ID" value="NHN33070.1"/>
    <property type="molecule type" value="Genomic_DNA"/>
</dbReference>
<dbReference type="Pfam" id="PF00395">
    <property type="entry name" value="SLH"/>
    <property type="match status" value="3"/>
</dbReference>
<evidence type="ECO:0000256" key="2">
    <source>
        <dbReference type="SAM" id="MobiDB-lite"/>
    </source>
</evidence>
<evidence type="ECO:0000259" key="4">
    <source>
        <dbReference type="PROSITE" id="PS50853"/>
    </source>
</evidence>
<gene>
    <name evidence="6" type="ORF">G9U52_24950</name>
</gene>
<comment type="caution">
    <text evidence="6">The sequence shown here is derived from an EMBL/GenBank/DDBJ whole genome shotgun (WGS) entry which is preliminary data.</text>
</comment>
<dbReference type="InterPro" id="IPR025282">
    <property type="entry name" value="DUF4214"/>
</dbReference>
<keyword evidence="3" id="KW-0732">Signal</keyword>
<dbReference type="InterPro" id="IPR036116">
    <property type="entry name" value="FN3_sf"/>
</dbReference>
<sequence>MLFTINRTKWLNVALVSLLLLTICSPFSVAAESPKPQVSQEGSATSAQPMKNVQRFSDVPDTAWYAEAVNAWIMLGILNPKQGDNLSPQLVMTRGDFAKFLAISLGLSPSKSTLPFKDMSVGGDLTGYVTALHNEGLVAGYEDGTFRQDIEITRAEVASLIVTAKKLKPEPQVGSGFRDVPQNSWYAGAIGALTKAGIANGKSKDNFDPSANIVLAEGITLLYRSFYSPSIIQDIGNNGTIQIDGQTYHAGASVQGIFQPSNKAALHNAAIQFTSAGDTIKSVEGLIIGYKDALTGTDAPILFDAQRDAVIGSVIVNSNHVVLANLEIKEDLNLTSAVQSDFFAYNVLVKGKTVFLKDNDRLESQITNIWFDNSDFGQLYLYNSALLKKVEISTDKMSKSSSKSKGEVRTLAIATTSQVTTVSNLYTALFNRAPDTAGLNFWANALNNASNNTGTGPVSITTVTQGFLTAPEGTSSYPSSTNAEAFVTSFYQKTFGRAPDAGGLAFWVAALNNAGGANSETAKTSVTSQIINVVGTPIGTFTAKVDTDLNVDESSSLDTLNVQSGVKANYFGQTSIPTVNLGDSAATDAKLPGSTSLTASVDIGQMTVHDNAGAVNLNVQGMIGSLQITGANSQLVLGAGTSIGNLNVSSGVDPATIFVNSADLASVRSINGQSTAPVSNTNSKSNWKPDPDPNPVTLIGVPSVPTNVTAIAGNGTATVSFDAPLSDGGSAITGYTVTSSPGGFTGTGTTASPITVTGLMYGTAYTFTVVATNIVGDSAASLASGSVTPVAPIGVPSVPTNVTAIAGNGTATATVSFDAPLSDGGSAITGYTVMSSPGGSTGTGTTASPITVTGLTYGTAYTFTVIATNIAGDSAASLASGSVTPVAPIGVPSAPTNVTAIAGNGATVSFDAPLSDGGSAITGYTVTSSPGGFTGTGTTASPITVTGLTYGTVYTFTVVATNGVGSSPASSPSNPVTQ</sequence>
<reference evidence="6" key="1">
    <citation type="submission" date="2020-03" db="EMBL/GenBank/DDBJ databases">
        <title>Draft sequencing of Paenibacilllus sp. S3N08.</title>
        <authorList>
            <person name="Kim D.-U."/>
        </authorList>
    </citation>
    <scope>NUCLEOTIDE SEQUENCE</scope>
    <source>
        <strain evidence="6">S3N08</strain>
    </source>
</reference>
<dbReference type="InterPro" id="IPR038255">
    <property type="entry name" value="PBS_linker_sf"/>
</dbReference>
<dbReference type="SUPFAM" id="SSF49265">
    <property type="entry name" value="Fibronectin type III"/>
    <property type="match status" value="2"/>
</dbReference>
<dbReference type="InterPro" id="IPR013783">
    <property type="entry name" value="Ig-like_fold"/>
</dbReference>
<accession>A0ABX0JCG6</accession>
<dbReference type="Gene3D" id="1.10.3130.20">
    <property type="entry name" value="Phycobilisome linker domain"/>
    <property type="match status" value="1"/>
</dbReference>
<dbReference type="SMART" id="SM00060">
    <property type="entry name" value="FN3"/>
    <property type="match status" value="3"/>
</dbReference>
<evidence type="ECO:0000313" key="6">
    <source>
        <dbReference type="EMBL" id="NHN33070.1"/>
    </source>
</evidence>
<evidence type="ECO:0000259" key="5">
    <source>
        <dbReference type="PROSITE" id="PS51272"/>
    </source>
</evidence>
<feature type="domain" description="Fibronectin type-III" evidence="4">
    <location>
        <begin position="891"/>
        <end position="978"/>
    </location>
</feature>
<feature type="domain" description="SLH" evidence="5">
    <location>
        <begin position="112"/>
        <end position="175"/>
    </location>
</feature>
<feature type="compositionally biased region" description="Polar residues" evidence="2">
    <location>
        <begin position="673"/>
        <end position="686"/>
    </location>
</feature>
<evidence type="ECO:0000313" key="7">
    <source>
        <dbReference type="Proteomes" id="UP001165962"/>
    </source>
</evidence>
<dbReference type="InterPro" id="IPR001119">
    <property type="entry name" value="SLH_dom"/>
</dbReference>
<feature type="domain" description="SLH" evidence="5">
    <location>
        <begin position="177"/>
        <end position="236"/>
    </location>
</feature>
<dbReference type="Proteomes" id="UP001165962">
    <property type="component" value="Unassembled WGS sequence"/>
</dbReference>
<proteinExistence type="predicted"/>
<feature type="signal peptide" evidence="3">
    <location>
        <begin position="1"/>
        <end position="30"/>
    </location>
</feature>
<dbReference type="RefSeq" id="WP_166153364.1">
    <property type="nucleotide sequence ID" value="NZ_JAAOIW010000010.1"/>
</dbReference>
<feature type="region of interest" description="Disordered" evidence="2">
    <location>
        <begin position="673"/>
        <end position="693"/>
    </location>
</feature>
<name>A0ABX0JCG6_9BACL</name>
<dbReference type="Pfam" id="PF13946">
    <property type="entry name" value="DUF4214"/>
    <property type="match status" value="2"/>
</dbReference>
<dbReference type="PANTHER" id="PTHR14340">
    <property type="entry name" value="MICROFIBRIL-ASSOCIATED GLYCOPROTEIN 3"/>
    <property type="match status" value="1"/>
</dbReference>
<dbReference type="CDD" id="cd00063">
    <property type="entry name" value="FN3"/>
    <property type="match status" value="3"/>
</dbReference>
<feature type="chain" id="PRO_5045696272" evidence="3">
    <location>
        <begin position="31"/>
        <end position="978"/>
    </location>
</feature>
<feature type="domain" description="Fibronectin type-III" evidence="4">
    <location>
        <begin position="701"/>
        <end position="793"/>
    </location>
</feature>